<evidence type="ECO:0000256" key="6">
    <source>
        <dbReference type="HAMAP-Rule" id="MF_01208"/>
    </source>
</evidence>
<dbReference type="GO" id="GO:0000287">
    <property type="term" value="F:magnesium ion binding"/>
    <property type="evidence" value="ECO:0007669"/>
    <property type="project" value="UniProtKB-UniRule"/>
</dbReference>
<comment type="cofactor">
    <cofactor evidence="6">
        <name>Mg(2+)</name>
        <dbReference type="ChEBI" id="CHEBI:18420"/>
    </cofactor>
</comment>
<dbReference type="HAMAP" id="MF_01208">
    <property type="entry name" value="PyrE"/>
    <property type="match status" value="1"/>
</dbReference>
<comment type="subunit">
    <text evidence="6">Homodimer.</text>
</comment>
<dbReference type="PANTHER" id="PTHR19278:SF9">
    <property type="entry name" value="URIDINE 5'-MONOPHOSPHATE SYNTHASE"/>
    <property type="match status" value="1"/>
</dbReference>
<keyword evidence="6" id="KW-0460">Magnesium</keyword>
<organism evidence="7 8">
    <name type="scientific">Gaiella occulta</name>
    <dbReference type="NCBI Taxonomy" id="1002870"/>
    <lineage>
        <taxon>Bacteria</taxon>
        <taxon>Bacillati</taxon>
        <taxon>Actinomycetota</taxon>
        <taxon>Thermoleophilia</taxon>
        <taxon>Gaiellales</taxon>
        <taxon>Gaiellaceae</taxon>
        <taxon>Gaiella</taxon>
    </lineage>
</organism>
<dbReference type="PANTHER" id="PTHR19278">
    <property type="entry name" value="OROTATE PHOSPHORIBOSYLTRANSFERASE"/>
    <property type="match status" value="1"/>
</dbReference>
<dbReference type="InterPro" id="IPR029057">
    <property type="entry name" value="PRTase-like"/>
</dbReference>
<comment type="pathway">
    <text evidence="1 6">Pyrimidine metabolism; UMP biosynthesis via de novo pathway; UMP from orotate: step 1/2.</text>
</comment>
<dbReference type="GO" id="GO:0044205">
    <property type="term" value="P:'de novo' UMP biosynthetic process"/>
    <property type="evidence" value="ECO:0007669"/>
    <property type="project" value="UniProtKB-UniRule"/>
</dbReference>
<dbReference type="RefSeq" id="WP_220150397.1">
    <property type="nucleotide sequence ID" value="NZ_QQZY01000001.1"/>
</dbReference>
<comment type="similarity">
    <text evidence="6">Belongs to the purine/pyrimidine phosphoribosyltransferase family. PyrE subfamily.</text>
</comment>
<evidence type="ECO:0000256" key="1">
    <source>
        <dbReference type="ARBA" id="ARBA00004889"/>
    </source>
</evidence>
<dbReference type="Proteomes" id="UP000254134">
    <property type="component" value="Unassembled WGS sequence"/>
</dbReference>
<evidence type="ECO:0000256" key="5">
    <source>
        <dbReference type="ARBA" id="ARBA00022975"/>
    </source>
</evidence>
<accession>A0A7M2Z0U3</accession>
<dbReference type="EMBL" id="QQZY01000001">
    <property type="protein sequence ID" value="RDI76028.1"/>
    <property type="molecule type" value="Genomic_DNA"/>
</dbReference>
<gene>
    <name evidence="6" type="primary">pyrE</name>
    <name evidence="7" type="ORF">Gocc_0447</name>
</gene>
<dbReference type="GO" id="GO:0004588">
    <property type="term" value="F:orotate phosphoribosyltransferase activity"/>
    <property type="evidence" value="ECO:0007669"/>
    <property type="project" value="UniProtKB-UniRule"/>
</dbReference>
<dbReference type="NCBIfam" id="TIGR00336">
    <property type="entry name" value="pyrE"/>
    <property type="match status" value="1"/>
</dbReference>
<protein>
    <recommendedName>
        <fullName evidence="2 6">Orotate phosphoribosyltransferase</fullName>
        <shortName evidence="6">OPRT</shortName>
        <shortName evidence="6">OPRTase</shortName>
        <ecNumber evidence="2 6">2.4.2.10</ecNumber>
    </recommendedName>
</protein>
<dbReference type="InterPro" id="IPR023031">
    <property type="entry name" value="OPRT"/>
</dbReference>
<dbReference type="InterPro" id="IPR000836">
    <property type="entry name" value="PRTase_dom"/>
</dbReference>
<comment type="caution">
    <text evidence="6">Lacks conserved residue(s) required for the propagation of feature annotation.</text>
</comment>
<reference evidence="8" key="2">
    <citation type="journal article" date="2019" name="MicrobiologyOpen">
        <title>High-quality draft genome sequence of Gaiella occulta isolated from a 150 meter deep mineral water borehole and comparison with the genome sequences of other deep-branching lineages of the phylum Actinobacteria.</title>
        <authorList>
            <person name="Severino R."/>
            <person name="Froufe H.J.C."/>
            <person name="Barroso C."/>
            <person name="Albuquerque L."/>
            <person name="Lobo-da-Cunha A."/>
            <person name="da Costa M.S."/>
            <person name="Egas C."/>
        </authorList>
    </citation>
    <scope>NUCLEOTIDE SEQUENCE [LARGE SCALE GENOMIC DNA]</scope>
    <source>
        <strain evidence="8">F2-233</strain>
    </source>
</reference>
<keyword evidence="4 6" id="KW-0808">Transferase</keyword>
<keyword evidence="8" id="KW-1185">Reference proteome</keyword>
<evidence type="ECO:0000313" key="7">
    <source>
        <dbReference type="EMBL" id="RDI76028.1"/>
    </source>
</evidence>
<feature type="binding site" evidence="6">
    <location>
        <position position="149"/>
    </location>
    <ligand>
        <name>orotate</name>
        <dbReference type="ChEBI" id="CHEBI:30839"/>
    </ligand>
</feature>
<dbReference type="AlphaFoldDB" id="A0A7M2Z0U3"/>
<dbReference type="Gene3D" id="3.40.50.2020">
    <property type="match status" value="1"/>
</dbReference>
<feature type="binding site" evidence="6">
    <location>
        <position position="95"/>
    </location>
    <ligand>
        <name>5-phospho-alpha-D-ribose 1-diphosphate</name>
        <dbReference type="ChEBI" id="CHEBI:58017"/>
        <note>ligand shared between dimeric partners</note>
    </ligand>
</feature>
<sequence>MTVDALGGLLVEHALLEGDFVLRSGRRSSWYLDKYRFETSPDLLRQLGDRLAEAAREVEPGAVRLAGPALGAVALAASASMASGLPFIIVRGETKEYGTANRIEGPFERGDLVCLVEDVVTSGGALAASVSALRDAGLIVRNALCVVDREEGGSDALARLGVRLRALYRASDLLAARKGAAKPHG</sequence>
<comment type="function">
    <text evidence="6">Catalyzes the transfer of a ribosyl phosphate group from 5-phosphoribose 1-diphosphate to orotate, leading to the formation of orotidine monophosphate (OMP).</text>
</comment>
<dbReference type="GO" id="GO:0019856">
    <property type="term" value="P:pyrimidine nucleobase biosynthetic process"/>
    <property type="evidence" value="ECO:0007669"/>
    <property type="project" value="TreeGrafter"/>
</dbReference>
<dbReference type="SUPFAM" id="SSF53271">
    <property type="entry name" value="PRTase-like"/>
    <property type="match status" value="1"/>
</dbReference>
<evidence type="ECO:0000256" key="2">
    <source>
        <dbReference type="ARBA" id="ARBA00011971"/>
    </source>
</evidence>
<feature type="binding site" evidence="6">
    <location>
        <position position="91"/>
    </location>
    <ligand>
        <name>5-phospho-alpha-D-ribose 1-diphosphate</name>
        <dbReference type="ChEBI" id="CHEBI:58017"/>
        <note>ligand shared between dimeric partners</note>
    </ligand>
</feature>
<evidence type="ECO:0000256" key="3">
    <source>
        <dbReference type="ARBA" id="ARBA00022676"/>
    </source>
</evidence>
<feature type="binding site" description="in other chain" evidence="6">
    <location>
        <position position="23"/>
    </location>
    <ligand>
        <name>5-phospho-alpha-D-ribose 1-diphosphate</name>
        <dbReference type="ChEBI" id="CHEBI:58017"/>
        <note>ligand shared between dimeric partners</note>
    </ligand>
</feature>
<evidence type="ECO:0000313" key="8">
    <source>
        <dbReference type="Proteomes" id="UP000254134"/>
    </source>
</evidence>
<dbReference type="UniPathway" id="UPA00070">
    <property type="reaction ID" value="UER00119"/>
</dbReference>
<dbReference type="EC" id="2.4.2.10" evidence="2 6"/>
<evidence type="ECO:0000256" key="4">
    <source>
        <dbReference type="ARBA" id="ARBA00022679"/>
    </source>
</evidence>
<keyword evidence="3 6" id="KW-0328">Glycosyltransferase</keyword>
<comment type="catalytic activity">
    <reaction evidence="6">
        <text>orotidine 5'-phosphate + diphosphate = orotate + 5-phospho-alpha-D-ribose 1-diphosphate</text>
        <dbReference type="Rhea" id="RHEA:10380"/>
        <dbReference type="ChEBI" id="CHEBI:30839"/>
        <dbReference type="ChEBI" id="CHEBI:33019"/>
        <dbReference type="ChEBI" id="CHEBI:57538"/>
        <dbReference type="ChEBI" id="CHEBI:58017"/>
        <dbReference type="EC" id="2.4.2.10"/>
    </reaction>
</comment>
<keyword evidence="5 6" id="KW-0665">Pyrimidine biosynthesis</keyword>
<feature type="binding site" description="in other chain" evidence="6">
    <location>
        <begin position="117"/>
        <end position="125"/>
    </location>
    <ligand>
        <name>5-phospho-alpha-D-ribose 1-diphosphate</name>
        <dbReference type="ChEBI" id="CHEBI:58017"/>
        <note>ligand shared between dimeric partners</note>
    </ligand>
</feature>
<dbReference type="CDD" id="cd06223">
    <property type="entry name" value="PRTases_typeI"/>
    <property type="match status" value="1"/>
</dbReference>
<comment type="caution">
    <text evidence="7">The sequence shown here is derived from an EMBL/GenBank/DDBJ whole genome shotgun (WGS) entry which is preliminary data.</text>
</comment>
<reference evidence="7 8" key="1">
    <citation type="submission" date="2018-07" db="EMBL/GenBank/DDBJ databases">
        <title>High-quality-draft genome sequence of Gaiella occulta.</title>
        <authorList>
            <person name="Severino R."/>
            <person name="Froufe H.J.C."/>
            <person name="Rainey F.A."/>
            <person name="Barroso C."/>
            <person name="Albuquerque L."/>
            <person name="Lobo-Da-Cunha A."/>
            <person name="Da Costa M.S."/>
            <person name="Egas C."/>
        </authorList>
    </citation>
    <scope>NUCLEOTIDE SEQUENCE [LARGE SCALE GENOMIC DNA]</scope>
    <source>
        <strain evidence="7 8">F2-233</strain>
    </source>
</reference>
<name>A0A7M2Z0U3_9ACTN</name>
<proteinExistence type="inferred from homology"/>
<feature type="binding site" evidence="6">
    <location>
        <position position="121"/>
    </location>
    <ligand>
        <name>orotate</name>
        <dbReference type="ChEBI" id="CHEBI:30839"/>
    </ligand>
</feature>
<dbReference type="InterPro" id="IPR004467">
    <property type="entry name" value="Or_phspho_trans_dom"/>
</dbReference>